<dbReference type="SMART" id="SM00471">
    <property type="entry name" value="HDc"/>
    <property type="match status" value="1"/>
</dbReference>
<dbReference type="Pfam" id="PF01966">
    <property type="entry name" value="HD"/>
    <property type="match status" value="1"/>
</dbReference>
<accession>A0A1W7AE14</accession>
<reference evidence="2 3" key="1">
    <citation type="journal article" date="2017" name="Int. J. Syst. Evol. Microbiol.">
        <title>Macrococcus canis sp. nov., a skin bacterium associated with infections in dogs.</title>
        <authorList>
            <person name="Gobeli Brawand S."/>
            <person name="Cotting K."/>
            <person name="Gomez-Sanz E."/>
            <person name="Collaud A."/>
            <person name="Thomann A."/>
            <person name="Brodard I."/>
            <person name="Rodriguez-Campos S."/>
            <person name="Strauss C."/>
            <person name="Perreten V."/>
        </authorList>
    </citation>
    <scope>NUCLEOTIDE SEQUENCE [LARGE SCALE GENOMIC DNA]</scope>
    <source>
        <strain evidence="2 3">KM45013</strain>
    </source>
</reference>
<dbReference type="Gene3D" id="1.10.472.50">
    <property type="entry name" value="HD-domain/PDEase-like"/>
    <property type="match status" value="1"/>
</dbReference>
<keyword evidence="2" id="KW-0378">Hydrolase</keyword>
<protein>
    <submittedName>
        <fullName evidence="2">Putative hydrolase</fullName>
    </submittedName>
</protein>
<dbReference type="OrthoDB" id="9797344at2"/>
<dbReference type="PANTHER" id="PTHR33594">
    <property type="entry name" value="SUPERFAMILY HYDROLASE, PUTATIVE (AFU_ORTHOLOGUE AFUA_1G03035)-RELATED"/>
    <property type="match status" value="1"/>
</dbReference>
<name>A0A1W7AE14_9STAP</name>
<dbReference type="EMBL" id="CP021059">
    <property type="protein sequence ID" value="ARQ07837.1"/>
    <property type="molecule type" value="Genomic_DNA"/>
</dbReference>
<dbReference type="CDD" id="cd00077">
    <property type="entry name" value="HDc"/>
    <property type="match status" value="1"/>
</dbReference>
<evidence type="ECO:0000259" key="1">
    <source>
        <dbReference type="SMART" id="SM00471"/>
    </source>
</evidence>
<dbReference type="Proteomes" id="UP000194154">
    <property type="component" value="Chromosome"/>
</dbReference>
<dbReference type="Gene3D" id="1.20.58.1910">
    <property type="match status" value="1"/>
</dbReference>
<proteinExistence type="predicted"/>
<feature type="domain" description="HD/PDEase" evidence="1">
    <location>
        <begin position="21"/>
        <end position="135"/>
    </location>
</feature>
<organism evidence="2 3">
    <name type="scientific">Macrococcoides canis</name>
    <dbReference type="NCBI Taxonomy" id="1855823"/>
    <lineage>
        <taxon>Bacteria</taxon>
        <taxon>Bacillati</taxon>
        <taxon>Bacillota</taxon>
        <taxon>Bacilli</taxon>
        <taxon>Bacillales</taxon>
        <taxon>Staphylococcaceae</taxon>
        <taxon>Macrococcoides</taxon>
    </lineage>
</organism>
<keyword evidence="3" id="KW-1185">Reference proteome</keyword>
<dbReference type="RefSeq" id="WP_086043366.1">
    <property type="nucleotide sequence ID" value="NZ_CBCRZA010000010.1"/>
</dbReference>
<dbReference type="AlphaFoldDB" id="A0A1W7AE14"/>
<dbReference type="InterPro" id="IPR006674">
    <property type="entry name" value="HD_domain"/>
</dbReference>
<dbReference type="PANTHER" id="PTHR33594:SF1">
    <property type="entry name" value="HD_PDEASE DOMAIN-CONTAINING PROTEIN"/>
    <property type="match status" value="1"/>
</dbReference>
<dbReference type="GeneID" id="35296337"/>
<dbReference type="GO" id="GO:0016787">
    <property type="term" value="F:hydrolase activity"/>
    <property type="evidence" value="ECO:0007669"/>
    <property type="project" value="UniProtKB-KW"/>
</dbReference>
<dbReference type="KEGG" id="mcak:MCCS_22550"/>
<evidence type="ECO:0000313" key="3">
    <source>
        <dbReference type="Proteomes" id="UP000194154"/>
    </source>
</evidence>
<gene>
    <name evidence="2" type="ORF">MCCS_22550</name>
</gene>
<dbReference type="STRING" id="1855823.MCCS_22550"/>
<evidence type="ECO:0000313" key="2">
    <source>
        <dbReference type="EMBL" id="ARQ07837.1"/>
    </source>
</evidence>
<dbReference type="InterPro" id="IPR003607">
    <property type="entry name" value="HD/PDEase_dom"/>
</dbReference>
<sequence>MTYTIIETTEKFVKEIHKHDSSGHDFAHIDRVRKLALYIGAHEGADLFIVEMAALLHDTVDEKLFNEQSAWERLEHFYTTIGLSDTQKERINHILRYMSFKGGTNQGKLKSLEGFVVQDADRIDALGAIGIARTFMFAGKFGEAMYDPEIQPREDLSDYRAPSTAINHFHEKLFKLIHLMNTETGKQIAQSRNDYMQQFIDTFLQEWHGEQL</sequence>
<dbReference type="SUPFAM" id="SSF109604">
    <property type="entry name" value="HD-domain/PDEase-like"/>
    <property type="match status" value="1"/>
</dbReference>